<dbReference type="PANTHER" id="PTHR38590:SF1">
    <property type="entry name" value="BLL0828 PROTEIN"/>
    <property type="match status" value="1"/>
</dbReference>
<reference evidence="3 4" key="1">
    <citation type="submission" date="2024-06" db="EMBL/GenBank/DDBJ databases">
        <authorList>
            <person name="Woo H."/>
        </authorList>
    </citation>
    <scope>NUCLEOTIDE SEQUENCE [LARGE SCALE GENOMIC DNA]</scope>
    <source>
        <strain evidence="3 4">S2-g</strain>
    </source>
</reference>
<accession>A0ABV3QPX9</accession>
<evidence type="ECO:0000313" key="4">
    <source>
        <dbReference type="Proteomes" id="UP001556170"/>
    </source>
</evidence>
<dbReference type="InterPro" id="IPR011335">
    <property type="entry name" value="Restrct_endonuc-II-like"/>
</dbReference>
<dbReference type="Proteomes" id="UP001556170">
    <property type="component" value="Unassembled WGS sequence"/>
</dbReference>
<evidence type="ECO:0000259" key="2">
    <source>
        <dbReference type="Pfam" id="PF04480"/>
    </source>
</evidence>
<dbReference type="GO" id="GO:0004519">
    <property type="term" value="F:endonuclease activity"/>
    <property type="evidence" value="ECO:0007669"/>
    <property type="project" value="UniProtKB-KW"/>
</dbReference>
<feature type="region of interest" description="Disordered" evidence="1">
    <location>
        <begin position="114"/>
        <end position="135"/>
    </location>
</feature>
<keyword evidence="3" id="KW-0540">Nuclease</keyword>
<evidence type="ECO:0000313" key="3">
    <source>
        <dbReference type="EMBL" id="MEW9623933.1"/>
    </source>
</evidence>
<keyword evidence="3" id="KW-0378">Hydrolase</keyword>
<comment type="caution">
    <text evidence="3">The sequence shown here is derived from an EMBL/GenBank/DDBJ whole genome shotgun (WGS) entry which is preliminary data.</text>
</comment>
<organism evidence="3 4">
    <name type="scientific">Rhodanobacter geophilus</name>
    <dbReference type="NCBI Taxonomy" id="3162488"/>
    <lineage>
        <taxon>Bacteria</taxon>
        <taxon>Pseudomonadati</taxon>
        <taxon>Pseudomonadota</taxon>
        <taxon>Gammaproteobacteria</taxon>
        <taxon>Lysobacterales</taxon>
        <taxon>Rhodanobacteraceae</taxon>
        <taxon>Rhodanobacter</taxon>
    </lineage>
</organism>
<dbReference type="InterPro" id="IPR007569">
    <property type="entry name" value="DUF559"/>
</dbReference>
<evidence type="ECO:0000256" key="1">
    <source>
        <dbReference type="SAM" id="MobiDB-lite"/>
    </source>
</evidence>
<dbReference type="RefSeq" id="WP_367844242.1">
    <property type="nucleotide sequence ID" value="NZ_JBFOHL010000005.1"/>
</dbReference>
<sequence>MKRLNVDRARSLRNGRTDAEQKLWYRLRNRHLQGWKFRRQHEIDRYIADFACPDAVLIVELDGSQHGEQQAYDEARTCKLETMGYRVLRFWDNDVLTNIEGVLEVILEALASSTPHPSPLPGGERGAGLAGDLRE</sequence>
<dbReference type="Gene3D" id="3.40.960.10">
    <property type="entry name" value="VSR Endonuclease"/>
    <property type="match status" value="1"/>
</dbReference>
<feature type="domain" description="DUF559" evidence="2">
    <location>
        <begin position="7"/>
        <end position="110"/>
    </location>
</feature>
<dbReference type="SUPFAM" id="SSF52980">
    <property type="entry name" value="Restriction endonuclease-like"/>
    <property type="match status" value="1"/>
</dbReference>
<protein>
    <submittedName>
        <fullName evidence="3">Endonuclease domain-containing protein</fullName>
    </submittedName>
</protein>
<dbReference type="InterPro" id="IPR047216">
    <property type="entry name" value="Endonuclease_DUF559_bact"/>
</dbReference>
<keyword evidence="4" id="KW-1185">Reference proteome</keyword>
<name>A0ABV3QPX9_9GAMM</name>
<dbReference type="Pfam" id="PF04480">
    <property type="entry name" value="DUF559"/>
    <property type="match status" value="1"/>
</dbReference>
<dbReference type="PANTHER" id="PTHR38590">
    <property type="entry name" value="BLL0828 PROTEIN"/>
    <property type="match status" value="1"/>
</dbReference>
<gene>
    <name evidence="3" type="ORF">ABQJ56_06790</name>
</gene>
<keyword evidence="3" id="KW-0255">Endonuclease</keyword>
<dbReference type="CDD" id="cd01038">
    <property type="entry name" value="Endonuclease_DUF559"/>
    <property type="match status" value="1"/>
</dbReference>
<proteinExistence type="predicted"/>
<dbReference type="EMBL" id="JBFOHL010000005">
    <property type="protein sequence ID" value="MEW9623933.1"/>
    <property type="molecule type" value="Genomic_DNA"/>
</dbReference>